<feature type="transmembrane region" description="Helical" evidence="1">
    <location>
        <begin position="150"/>
        <end position="171"/>
    </location>
</feature>
<evidence type="ECO:0008006" key="4">
    <source>
        <dbReference type="Google" id="ProtNLM"/>
    </source>
</evidence>
<reference evidence="2 3" key="1">
    <citation type="submission" date="2019-02" db="EMBL/GenBank/DDBJ databases">
        <title>Genomic Encyclopedia of Type Strains, Phase IV (KMG-IV): sequencing the most valuable type-strain genomes for metagenomic binning, comparative biology and taxonomic classification.</title>
        <authorList>
            <person name="Goeker M."/>
        </authorList>
    </citation>
    <scope>NUCLEOTIDE SEQUENCE [LARGE SCALE GENOMIC DNA]</scope>
    <source>
        <strain evidence="2 3">DSM 21223</strain>
    </source>
</reference>
<accession>A0ABY0IQE6</accession>
<feature type="transmembrane region" description="Helical" evidence="1">
    <location>
        <begin position="286"/>
        <end position="308"/>
    </location>
</feature>
<comment type="caution">
    <text evidence="2">The sequence shown here is derived from an EMBL/GenBank/DDBJ whole genome shotgun (WGS) entry which is preliminary data.</text>
</comment>
<keyword evidence="1" id="KW-0472">Membrane</keyword>
<evidence type="ECO:0000313" key="3">
    <source>
        <dbReference type="Proteomes" id="UP000292136"/>
    </source>
</evidence>
<dbReference type="EMBL" id="SHKM01000001">
    <property type="protein sequence ID" value="RZT89788.1"/>
    <property type="molecule type" value="Genomic_DNA"/>
</dbReference>
<feature type="transmembrane region" description="Helical" evidence="1">
    <location>
        <begin position="208"/>
        <end position="227"/>
    </location>
</feature>
<protein>
    <recommendedName>
        <fullName evidence="4">DUF4401 domain-containing protein</fullName>
    </recommendedName>
</protein>
<evidence type="ECO:0000256" key="1">
    <source>
        <dbReference type="SAM" id="Phobius"/>
    </source>
</evidence>
<evidence type="ECO:0000313" key="2">
    <source>
        <dbReference type="EMBL" id="RZT89788.1"/>
    </source>
</evidence>
<gene>
    <name evidence="2" type="ORF">EV678_0582</name>
</gene>
<feature type="transmembrane region" description="Helical" evidence="1">
    <location>
        <begin position="263"/>
        <end position="280"/>
    </location>
</feature>
<keyword evidence="1" id="KW-1133">Transmembrane helix</keyword>
<name>A0ABY0IQE6_9RHOO</name>
<feature type="transmembrane region" description="Helical" evidence="1">
    <location>
        <begin position="177"/>
        <end position="196"/>
    </location>
</feature>
<dbReference type="RefSeq" id="WP_130458450.1">
    <property type="nucleotide sequence ID" value="NZ_SHKM01000001.1"/>
</dbReference>
<sequence>MYNDEDLAAAVRDGVLSQEAVDAFQAYMVQGRPLPVVDEEHFRLVSGFNDIFVVIACLLLLAALGWLGSRVHDGAGPLLVAATAWGLAEFFTRQRRLALPSIVLLLAFVGGLVGMTVAVLRPLDSVSLPLAGLLGGLGAWLHWRRFRVPITVAAGAAAVAGTLLAMLFLRSTLAREWYAPITFVAGTAVFALAMAWDTADPQRKTRRADVAFWLHLLAAPLLVHPIFTSLQMFSREATLVQAAAALLIYALLGLLSLAIDRRALMVSALAYLLYAFTALLKNLGMVSLSFAFTALCIGAALLLLSAFWHTCRSRVVSVLPAPWQERLPPLH</sequence>
<feature type="transmembrane region" description="Helical" evidence="1">
    <location>
        <begin position="98"/>
        <end position="120"/>
    </location>
</feature>
<organism evidence="2 3">
    <name type="scientific">Azospira oryzae</name>
    <dbReference type="NCBI Taxonomy" id="146939"/>
    <lineage>
        <taxon>Bacteria</taxon>
        <taxon>Pseudomonadati</taxon>
        <taxon>Pseudomonadota</taxon>
        <taxon>Betaproteobacteria</taxon>
        <taxon>Rhodocyclales</taxon>
        <taxon>Rhodocyclaceae</taxon>
        <taxon>Azospira</taxon>
    </lineage>
</organism>
<feature type="transmembrane region" description="Helical" evidence="1">
    <location>
        <begin position="239"/>
        <end position="258"/>
    </location>
</feature>
<keyword evidence="1" id="KW-0812">Transmembrane</keyword>
<proteinExistence type="predicted"/>
<dbReference type="Proteomes" id="UP000292136">
    <property type="component" value="Unassembled WGS sequence"/>
</dbReference>
<feature type="transmembrane region" description="Helical" evidence="1">
    <location>
        <begin position="51"/>
        <end position="68"/>
    </location>
</feature>
<keyword evidence="3" id="KW-1185">Reference proteome</keyword>